<proteinExistence type="inferred from homology"/>
<feature type="transmembrane region" description="Helical" evidence="10">
    <location>
        <begin position="299"/>
        <end position="316"/>
    </location>
</feature>
<evidence type="ECO:0000256" key="10">
    <source>
        <dbReference type="HAMAP-Rule" id="MF_00462"/>
    </source>
</evidence>
<comment type="caution">
    <text evidence="13">The sequence shown here is derived from an EMBL/GenBank/DDBJ whole genome shotgun (WGS) entry which is preliminary data.</text>
</comment>
<feature type="transmembrane region" description="Helical" evidence="10">
    <location>
        <begin position="322"/>
        <end position="340"/>
    </location>
</feature>
<comment type="subcellular location">
    <subcellularLocation>
        <location evidence="10">Cell inner membrane</location>
        <topology evidence="10">Multi-pass membrane protein</topology>
    </subcellularLocation>
</comment>
<gene>
    <name evidence="11" type="primary">rsxD</name>
    <name evidence="10" type="synonym">rnfD</name>
    <name evidence="13" type="ORF">DC53_19105</name>
    <name evidence="12" type="ORF">EU508_04095</name>
    <name evidence="11" type="ORF">EU509_12075</name>
</gene>
<protein>
    <recommendedName>
        <fullName evidence="10">Ion-translocating oxidoreductase complex subunit D</fullName>
        <ecNumber evidence="10">7.-.-.-</ecNumber>
    </recommendedName>
    <alternativeName>
        <fullName evidence="10">Rnf electron transport complex subunit D</fullName>
    </alternativeName>
</protein>
<keyword evidence="9 10" id="KW-0472">Membrane</keyword>
<dbReference type="RefSeq" id="WP_007379033.1">
    <property type="nucleotide sequence ID" value="NZ_JBBMQV010000045.1"/>
</dbReference>
<dbReference type="Pfam" id="PF03116">
    <property type="entry name" value="NQR2_RnfD_RnfE"/>
    <property type="match status" value="1"/>
</dbReference>
<dbReference type="InterPro" id="IPR011303">
    <property type="entry name" value="RnfD_bac"/>
</dbReference>
<reference evidence="15 16" key="2">
    <citation type="submission" date="2019-01" db="EMBL/GenBank/DDBJ databases">
        <title>Genome sequences of marine Pseudoalteromonas species.</title>
        <authorList>
            <person name="Boraston A.B."/>
            <person name="Hehemann J.-H."/>
            <person name="Vickers C.J."/>
            <person name="Salama-Alber O."/>
            <person name="Abe K."/>
            <person name="Hettle A.J."/>
        </authorList>
    </citation>
    <scope>NUCLEOTIDE SEQUENCE [LARGE SCALE GENOMIC DNA]</scope>
    <source>
        <strain evidence="12 16">PS42</strain>
        <strain evidence="11 15">PS47</strain>
    </source>
</reference>
<comment type="similarity">
    <text evidence="10">Belongs to the NqrB/RnfD family.</text>
</comment>
<dbReference type="Proteomes" id="UP000027154">
    <property type="component" value="Unassembled WGS sequence"/>
</dbReference>
<dbReference type="GO" id="GO:0055085">
    <property type="term" value="P:transmembrane transport"/>
    <property type="evidence" value="ECO:0007669"/>
    <property type="project" value="InterPro"/>
</dbReference>
<evidence type="ECO:0000256" key="3">
    <source>
        <dbReference type="ARBA" id="ARBA00022630"/>
    </source>
</evidence>
<evidence type="ECO:0000256" key="6">
    <source>
        <dbReference type="ARBA" id="ARBA00022967"/>
    </source>
</evidence>
<evidence type="ECO:0000313" key="12">
    <source>
        <dbReference type="EMBL" id="KAA1163721.1"/>
    </source>
</evidence>
<dbReference type="OrthoDB" id="9776359at2"/>
<feature type="transmembrane region" description="Helical" evidence="10">
    <location>
        <begin position="268"/>
        <end position="287"/>
    </location>
</feature>
<dbReference type="EMBL" id="SEUK01000041">
    <property type="protein sequence ID" value="KAA1163721.1"/>
    <property type="molecule type" value="Genomic_DNA"/>
</dbReference>
<evidence type="ECO:0000256" key="1">
    <source>
        <dbReference type="ARBA" id="ARBA00022448"/>
    </source>
</evidence>
<feature type="transmembrane region" description="Helical" evidence="10">
    <location>
        <begin position="44"/>
        <end position="63"/>
    </location>
</feature>
<accession>A0A063KHD5</accession>
<evidence type="ECO:0000256" key="7">
    <source>
        <dbReference type="ARBA" id="ARBA00022982"/>
    </source>
</evidence>
<evidence type="ECO:0000313" key="11">
    <source>
        <dbReference type="EMBL" id="KAA1154255.1"/>
    </source>
</evidence>
<organism evidence="13 14">
    <name type="scientific">Pseudoalteromonas fuliginea</name>
    <dbReference type="NCBI Taxonomy" id="1872678"/>
    <lineage>
        <taxon>Bacteria</taxon>
        <taxon>Pseudomonadati</taxon>
        <taxon>Pseudomonadota</taxon>
        <taxon>Gammaproteobacteria</taxon>
        <taxon>Alteromonadales</taxon>
        <taxon>Pseudoalteromonadaceae</taxon>
        <taxon>Pseudoalteromonas</taxon>
    </lineage>
</organism>
<keyword evidence="5 10" id="KW-0812">Transmembrane</keyword>
<dbReference type="AlphaFoldDB" id="A0A063KHD5"/>
<evidence type="ECO:0000256" key="9">
    <source>
        <dbReference type="ARBA" id="ARBA00023136"/>
    </source>
</evidence>
<dbReference type="InterPro" id="IPR004338">
    <property type="entry name" value="NqrB/RnfD"/>
</dbReference>
<dbReference type="NCBIfam" id="TIGR01946">
    <property type="entry name" value="rnfD"/>
    <property type="match status" value="1"/>
</dbReference>
<comment type="subunit">
    <text evidence="10">The complex is composed of six subunits: RnfA, RnfB, RnfC, RnfD, RnfE and RnfG.</text>
</comment>
<feature type="modified residue" description="FMN phosphoryl threonine" evidence="10">
    <location>
        <position position="187"/>
    </location>
</feature>
<reference evidence="13 14" key="1">
    <citation type="submission" date="2014-04" db="EMBL/GenBank/DDBJ databases">
        <title>Pseudoalteromonas galatheae sp. nov., isolated from a deep-sea polychaete near Canal Concepcion, Chile.</title>
        <authorList>
            <person name="Machado H.R."/>
            <person name="Gram L."/>
            <person name="Vynne N.G."/>
        </authorList>
    </citation>
    <scope>NUCLEOTIDE SEQUENCE [LARGE SCALE GENOMIC DNA]</scope>
    <source>
        <strain evidence="13 14">KMM216</strain>
    </source>
</reference>
<dbReference type="Proteomes" id="UP000324162">
    <property type="component" value="Unassembled WGS sequence"/>
</dbReference>
<comment type="function">
    <text evidence="10">Part of a membrane-bound complex that couples electron transfer with translocation of ions across the membrane.</text>
</comment>
<dbReference type="EMBL" id="SEUJ01000072">
    <property type="protein sequence ID" value="KAA1154255.1"/>
    <property type="molecule type" value="Genomic_DNA"/>
</dbReference>
<feature type="transmembrane region" description="Helical" evidence="10">
    <location>
        <begin position="241"/>
        <end position="262"/>
    </location>
</feature>
<dbReference type="NCBIfam" id="NF002011">
    <property type="entry name" value="PRK00816.1"/>
    <property type="match status" value="1"/>
</dbReference>
<feature type="transmembrane region" description="Helical" evidence="10">
    <location>
        <begin position="20"/>
        <end position="38"/>
    </location>
</feature>
<dbReference type="PANTHER" id="PTHR30578:SF0">
    <property type="entry name" value="ION-TRANSLOCATING OXIDOREDUCTASE COMPLEX SUBUNIT D"/>
    <property type="match status" value="1"/>
</dbReference>
<dbReference type="GO" id="GO:0022900">
    <property type="term" value="P:electron transport chain"/>
    <property type="evidence" value="ECO:0007669"/>
    <property type="project" value="UniProtKB-UniRule"/>
</dbReference>
<keyword evidence="1 10" id="KW-0813">Transport</keyword>
<evidence type="ECO:0000256" key="4">
    <source>
        <dbReference type="ARBA" id="ARBA00022643"/>
    </source>
</evidence>
<keyword evidence="8 10" id="KW-1133">Transmembrane helix</keyword>
<dbReference type="GO" id="GO:0005886">
    <property type="term" value="C:plasma membrane"/>
    <property type="evidence" value="ECO:0007669"/>
    <property type="project" value="UniProtKB-SubCell"/>
</dbReference>
<keyword evidence="10" id="KW-0997">Cell inner membrane</keyword>
<keyword evidence="4 10" id="KW-0288">FMN</keyword>
<evidence type="ECO:0000256" key="5">
    <source>
        <dbReference type="ARBA" id="ARBA00022692"/>
    </source>
</evidence>
<keyword evidence="6 10" id="KW-1278">Translocase</keyword>
<evidence type="ECO:0000256" key="8">
    <source>
        <dbReference type="ARBA" id="ARBA00022989"/>
    </source>
</evidence>
<evidence type="ECO:0000313" key="16">
    <source>
        <dbReference type="Proteomes" id="UP000324162"/>
    </source>
</evidence>
<evidence type="ECO:0000256" key="2">
    <source>
        <dbReference type="ARBA" id="ARBA00022553"/>
    </source>
</evidence>
<dbReference type="EC" id="7.-.-.-" evidence="10"/>
<dbReference type="PANTHER" id="PTHR30578">
    <property type="entry name" value="ELECTRON TRANSPORT COMPLEX PROTEIN RNFD"/>
    <property type="match status" value="1"/>
</dbReference>
<keyword evidence="10" id="KW-1003">Cell membrane</keyword>
<evidence type="ECO:0000313" key="14">
    <source>
        <dbReference type="Proteomes" id="UP000027154"/>
    </source>
</evidence>
<evidence type="ECO:0000313" key="15">
    <source>
        <dbReference type="Proteomes" id="UP000322915"/>
    </source>
</evidence>
<keyword evidence="2 10" id="KW-0597">Phosphoprotein</keyword>
<keyword evidence="15" id="KW-1185">Reference proteome</keyword>
<keyword evidence="3 10" id="KW-0285">Flavoprotein</keyword>
<dbReference type="HAMAP" id="MF_00462">
    <property type="entry name" value="RsxD_RnfD"/>
    <property type="match status" value="1"/>
</dbReference>
<evidence type="ECO:0000313" key="13">
    <source>
        <dbReference type="EMBL" id="KDC48854.1"/>
    </source>
</evidence>
<sequence>MKLTMASSPHNHSHKSLTRLMLTVIAACIPGLIAQVVFFGTGVLIQLVLALTAVTVFEAAIMLMRKRPVWPALSDGSAWLTAVLLALSIPPLAPWWIIIIGCLFSIIIVKQLYGGLGFNLFNPAMAAYVLLLVSFPVQMTSWLPVSELSNNVIGFTEQLRIIFTDFTSIGYSLDQVRAGIDGITMATPLDTIKTDIGHGLTVTESMQKTLFNEWAGLGWMWVNLGFLAGGLYLLKEKIINWHIPVSFIASLAICSAIGYIAAPGTEPGTIFHLLSGATMMGAFFIATDPVSAATTNKGRLIYGALIGLLVYLIRTFGGYPDAVAFAVLLLNIAVPLIDYYTQPRTYGHGAVK</sequence>
<comment type="cofactor">
    <cofactor evidence="10">
        <name>FMN</name>
        <dbReference type="ChEBI" id="CHEBI:58210"/>
    </cofactor>
</comment>
<dbReference type="Proteomes" id="UP000322915">
    <property type="component" value="Unassembled WGS sequence"/>
</dbReference>
<feature type="transmembrane region" description="Helical" evidence="10">
    <location>
        <begin position="70"/>
        <end position="89"/>
    </location>
</feature>
<name>A0A063KHD5_9GAMM</name>
<dbReference type="EMBL" id="JJNZ01000082">
    <property type="protein sequence ID" value="KDC48854.1"/>
    <property type="molecule type" value="Genomic_DNA"/>
</dbReference>
<feature type="transmembrane region" description="Helical" evidence="10">
    <location>
        <begin position="214"/>
        <end position="234"/>
    </location>
</feature>
<keyword evidence="7 10" id="KW-0249">Electron transport</keyword>